<dbReference type="RefSeq" id="WP_307328041.1">
    <property type="nucleotide sequence ID" value="NZ_JAUSUG010000015.1"/>
</dbReference>
<keyword evidence="1" id="KW-0812">Transmembrane</keyword>
<dbReference type="InterPro" id="IPR020138">
    <property type="entry name" value="Uncharacterised_YqzF"/>
</dbReference>
<dbReference type="EMBL" id="JAUSUG010000015">
    <property type="protein sequence ID" value="MDQ0256235.1"/>
    <property type="molecule type" value="Genomic_DNA"/>
</dbReference>
<accession>A0ABT9ZZ36</accession>
<evidence type="ECO:0000313" key="3">
    <source>
        <dbReference type="Proteomes" id="UP001230005"/>
    </source>
</evidence>
<evidence type="ECO:0000256" key="1">
    <source>
        <dbReference type="SAM" id="Phobius"/>
    </source>
</evidence>
<keyword evidence="3" id="KW-1185">Reference proteome</keyword>
<gene>
    <name evidence="2" type="ORF">J2S74_003653</name>
</gene>
<reference evidence="2 3" key="1">
    <citation type="submission" date="2023-07" db="EMBL/GenBank/DDBJ databases">
        <title>Genomic Encyclopedia of Type Strains, Phase IV (KMG-IV): sequencing the most valuable type-strain genomes for metagenomic binning, comparative biology and taxonomic classification.</title>
        <authorList>
            <person name="Goeker M."/>
        </authorList>
    </citation>
    <scope>NUCLEOTIDE SEQUENCE [LARGE SCALE GENOMIC DNA]</scope>
    <source>
        <strain evidence="2 3">DSM 9768</strain>
    </source>
</reference>
<proteinExistence type="predicted"/>
<organism evidence="2 3">
    <name type="scientific">Evansella vedderi</name>
    <dbReference type="NCBI Taxonomy" id="38282"/>
    <lineage>
        <taxon>Bacteria</taxon>
        <taxon>Bacillati</taxon>
        <taxon>Bacillota</taxon>
        <taxon>Bacilli</taxon>
        <taxon>Bacillales</taxon>
        <taxon>Bacillaceae</taxon>
        <taxon>Evansella</taxon>
    </lineage>
</organism>
<comment type="caution">
    <text evidence="2">The sequence shown here is derived from an EMBL/GenBank/DDBJ whole genome shotgun (WGS) entry which is preliminary data.</text>
</comment>
<keyword evidence="1" id="KW-0472">Membrane</keyword>
<dbReference type="Proteomes" id="UP001230005">
    <property type="component" value="Unassembled WGS sequence"/>
</dbReference>
<evidence type="ECO:0000313" key="2">
    <source>
        <dbReference type="EMBL" id="MDQ0256235.1"/>
    </source>
</evidence>
<name>A0ABT9ZZ36_9BACI</name>
<feature type="transmembrane region" description="Helical" evidence="1">
    <location>
        <begin position="42"/>
        <end position="64"/>
    </location>
</feature>
<dbReference type="Pfam" id="PF11118">
    <property type="entry name" value="DUF2627"/>
    <property type="match status" value="1"/>
</dbReference>
<sequence>MTFQRFLALCILLIPVFLAGYGIKLMRDTLFQRLIWPYEWLWLQFFVGIFALVVGVWFIGGFILHRDRKNNRVAPKFKKPEEGNS</sequence>
<protein>
    <submittedName>
        <fullName evidence="2">Kef-type K+ transport system membrane component KefB</fullName>
    </submittedName>
</protein>
<keyword evidence="1" id="KW-1133">Transmembrane helix</keyword>